<organism evidence="3">
    <name type="scientific">Xenopsylla cheopis</name>
    <name type="common">Oriental rat flea</name>
    <name type="synonym">Pulex cheopis</name>
    <dbReference type="NCBI Taxonomy" id="163159"/>
    <lineage>
        <taxon>Eukaryota</taxon>
        <taxon>Metazoa</taxon>
        <taxon>Ecdysozoa</taxon>
        <taxon>Arthropoda</taxon>
        <taxon>Hexapoda</taxon>
        <taxon>Insecta</taxon>
        <taxon>Pterygota</taxon>
        <taxon>Neoptera</taxon>
        <taxon>Endopterygota</taxon>
        <taxon>Siphonaptera</taxon>
        <taxon>Pulicidae</taxon>
        <taxon>Xenopsyllinae</taxon>
        <taxon>Xenopsylla</taxon>
    </lineage>
</organism>
<evidence type="ECO:0000313" key="3">
    <source>
        <dbReference type="EMBL" id="NOV50171.1"/>
    </source>
</evidence>
<dbReference type="InterPro" id="IPR008197">
    <property type="entry name" value="WAP_dom"/>
</dbReference>
<dbReference type="Gene3D" id="4.10.75.10">
    <property type="entry name" value="Elafin-like"/>
    <property type="match status" value="1"/>
</dbReference>
<evidence type="ECO:0000256" key="1">
    <source>
        <dbReference type="SAM" id="SignalP"/>
    </source>
</evidence>
<feature type="chain" id="PRO_5026977735" evidence="1">
    <location>
        <begin position="27"/>
        <end position="113"/>
    </location>
</feature>
<proteinExistence type="predicted"/>
<keyword evidence="1" id="KW-0732">Signal</keyword>
<protein>
    <submittedName>
        <fullName evidence="3">Putative wap elastase inhibitor domain protein</fullName>
    </submittedName>
</protein>
<sequence>MQNMFSIASRAFIALMLLCIIQESLMQGSCPLASKITQCSPKCKTDSDCSLGSICCNNLCNTKSCTVLRAGNDQGYKGSSSGGSGTYCAGVKCNSFEKCELDRNTKREKCVRS</sequence>
<dbReference type="Pfam" id="PF00095">
    <property type="entry name" value="WAP"/>
    <property type="match status" value="1"/>
</dbReference>
<dbReference type="InterPro" id="IPR036645">
    <property type="entry name" value="Elafin-like_sf"/>
</dbReference>
<dbReference type="AlphaFoldDB" id="A0A6M2DYL1"/>
<accession>A0A6M2DYL1</accession>
<dbReference type="PROSITE" id="PS51390">
    <property type="entry name" value="WAP"/>
    <property type="match status" value="1"/>
</dbReference>
<dbReference type="EMBL" id="GIIL01006445">
    <property type="protein sequence ID" value="NOV50171.1"/>
    <property type="molecule type" value="Transcribed_RNA"/>
</dbReference>
<dbReference type="GO" id="GO:0005576">
    <property type="term" value="C:extracellular region"/>
    <property type="evidence" value="ECO:0007669"/>
    <property type="project" value="InterPro"/>
</dbReference>
<dbReference type="GO" id="GO:0030414">
    <property type="term" value="F:peptidase inhibitor activity"/>
    <property type="evidence" value="ECO:0007669"/>
    <property type="project" value="InterPro"/>
</dbReference>
<feature type="signal peptide" evidence="1">
    <location>
        <begin position="1"/>
        <end position="26"/>
    </location>
</feature>
<evidence type="ECO:0000259" key="2">
    <source>
        <dbReference type="PROSITE" id="PS51390"/>
    </source>
</evidence>
<name>A0A6M2DYL1_XENCH</name>
<feature type="domain" description="WAP" evidence="2">
    <location>
        <begin position="23"/>
        <end position="69"/>
    </location>
</feature>
<reference evidence="3" key="1">
    <citation type="submission" date="2020-03" db="EMBL/GenBank/DDBJ databases">
        <title>Transcriptomic Profiling of the Digestive Tract of the Rat Flea, Xenopsylla cheopis, Following Blood Feeding and Infection with Yersinia pestis.</title>
        <authorList>
            <person name="Bland D.M."/>
            <person name="Martens C.A."/>
            <person name="Virtaneva K."/>
            <person name="Kanakabandi K."/>
            <person name="Long D."/>
            <person name="Rosenke R."/>
            <person name="Saturday G.A."/>
            <person name="Hoyt F.H."/>
            <person name="Bruno D.P."/>
            <person name="Ribeiro J.M.C."/>
            <person name="Hinnebusch J."/>
        </authorList>
    </citation>
    <scope>NUCLEOTIDE SEQUENCE</scope>
</reference>